<keyword evidence="1" id="KW-0472">Membrane</keyword>
<dbReference type="Proteomes" id="UP000317332">
    <property type="component" value="Unassembled WGS sequence"/>
</dbReference>
<proteinExistence type="predicted"/>
<feature type="transmembrane region" description="Helical" evidence="1">
    <location>
        <begin position="35"/>
        <end position="56"/>
    </location>
</feature>
<evidence type="ECO:0000256" key="1">
    <source>
        <dbReference type="SAM" id="Phobius"/>
    </source>
</evidence>
<keyword evidence="1" id="KW-1133">Transmembrane helix</keyword>
<protein>
    <submittedName>
        <fullName evidence="2">Uncharacterized protein</fullName>
    </submittedName>
</protein>
<feature type="transmembrane region" description="Helical" evidence="1">
    <location>
        <begin position="77"/>
        <end position="100"/>
    </location>
</feature>
<name>A0A506PB94_9FLAO</name>
<dbReference type="AlphaFoldDB" id="A0A506PB94"/>
<evidence type="ECO:0000313" key="3">
    <source>
        <dbReference type="Proteomes" id="UP000317332"/>
    </source>
</evidence>
<sequence length="142" mass="16832">MTNPIKNMYYSLWADAINYERLKNGGENHWKAFTFVYMSIFMSLNILALLSAVLFFTGYEMTAKLKAQLENIFSSELLVNFSWSLIMLFIPSFVITYFAVFHKNKYEYILENYKFKNGRLLFIYFSLTVIAFFGFSLLNKYL</sequence>
<dbReference type="OrthoDB" id="1453063at2"/>
<accession>A0A506PB94</accession>
<feature type="transmembrane region" description="Helical" evidence="1">
    <location>
        <begin position="120"/>
        <end position="138"/>
    </location>
</feature>
<dbReference type="RefSeq" id="WP_140991696.1">
    <property type="nucleotide sequence ID" value="NZ_VHIQ01000011.1"/>
</dbReference>
<reference evidence="2 3" key="1">
    <citation type="submission" date="2019-06" db="EMBL/GenBank/DDBJ databases">
        <title>Flavobacteriaceae Paucihalobacterium erythroidium CWB-1, complete genome.</title>
        <authorList>
            <person name="Wu S."/>
        </authorList>
    </citation>
    <scope>NUCLEOTIDE SEQUENCE [LARGE SCALE GENOMIC DNA]</scope>
    <source>
        <strain evidence="2 3">CWB-1</strain>
    </source>
</reference>
<keyword evidence="3" id="KW-1185">Reference proteome</keyword>
<comment type="caution">
    <text evidence="2">The sequence shown here is derived from an EMBL/GenBank/DDBJ whole genome shotgun (WGS) entry which is preliminary data.</text>
</comment>
<keyword evidence="1" id="KW-0812">Transmembrane</keyword>
<dbReference type="EMBL" id="VHIQ01000011">
    <property type="protein sequence ID" value="TPV31156.1"/>
    <property type="molecule type" value="Genomic_DNA"/>
</dbReference>
<organism evidence="2 3">
    <name type="scientific">Paucihalobacter ruber</name>
    <dbReference type="NCBI Taxonomy" id="2567861"/>
    <lineage>
        <taxon>Bacteria</taxon>
        <taxon>Pseudomonadati</taxon>
        <taxon>Bacteroidota</taxon>
        <taxon>Flavobacteriia</taxon>
        <taxon>Flavobacteriales</taxon>
        <taxon>Flavobacteriaceae</taxon>
        <taxon>Paucihalobacter</taxon>
    </lineage>
</organism>
<evidence type="ECO:0000313" key="2">
    <source>
        <dbReference type="EMBL" id="TPV31156.1"/>
    </source>
</evidence>
<gene>
    <name evidence="2" type="ORF">FJ651_15440</name>
</gene>